<name>A0ABV2Q0P2_9GAMM</name>
<dbReference type="Pfam" id="PF13840">
    <property type="entry name" value="ACT_7"/>
    <property type="match status" value="1"/>
</dbReference>
<reference evidence="3 4" key="1">
    <citation type="submission" date="2024-06" db="EMBL/GenBank/DDBJ databases">
        <title>Sorghum-associated microbial communities from plants grown in Nebraska, USA.</title>
        <authorList>
            <person name="Schachtman D."/>
        </authorList>
    </citation>
    <scope>NUCLEOTIDE SEQUENCE [LARGE SCALE GENOMIC DNA]</scope>
    <source>
        <strain evidence="3 4">1757</strain>
    </source>
</reference>
<comment type="caution">
    <text evidence="3">The sequence shown here is derived from an EMBL/GenBank/DDBJ whole genome shotgun (WGS) entry which is preliminary data.</text>
</comment>
<dbReference type="InterPro" id="IPR045865">
    <property type="entry name" value="ACT-like_dom_sf"/>
</dbReference>
<accession>A0ABV2Q0P2</accession>
<dbReference type="PANTHER" id="PTHR39199:SF1">
    <property type="entry name" value="BLR5128 PROTEIN"/>
    <property type="match status" value="1"/>
</dbReference>
<evidence type="ECO:0000313" key="4">
    <source>
        <dbReference type="Proteomes" id="UP001549251"/>
    </source>
</evidence>
<dbReference type="SUPFAM" id="SSF55021">
    <property type="entry name" value="ACT-like"/>
    <property type="match status" value="2"/>
</dbReference>
<feature type="domain" description="CASTOR ACT" evidence="2">
    <location>
        <begin position="71"/>
        <end position="127"/>
    </location>
</feature>
<protein>
    <recommendedName>
        <fullName evidence="5">Aspartate kinase</fullName>
    </recommendedName>
</protein>
<evidence type="ECO:0000259" key="2">
    <source>
        <dbReference type="Pfam" id="PF13840"/>
    </source>
</evidence>
<proteinExistence type="predicted"/>
<dbReference type="InterPro" id="IPR027795">
    <property type="entry name" value="CASTOR_ACT_dom"/>
</dbReference>
<gene>
    <name evidence="3" type="ORF">ABIE04_003156</name>
</gene>
<dbReference type="Gene3D" id="3.30.2130.10">
    <property type="entry name" value="VC0802-like"/>
    <property type="match status" value="1"/>
</dbReference>
<sequence>MSNAVSDLAELLHSMNPVLNRGMYAFVSLPVGGVPDRIEPIATFRESEGLTLIVEEQQAKDAGLPILFRAAWITLTVHSDLQAVGLTAAVATALAEAGISCNVVAAAYHDHLFVPVESASQAIAALRTLQERSGPDPGTT</sequence>
<dbReference type="EMBL" id="JBEPSD010000003">
    <property type="protein sequence ID" value="MET4570777.1"/>
    <property type="molecule type" value="Genomic_DNA"/>
</dbReference>
<keyword evidence="4" id="KW-1185">Reference proteome</keyword>
<dbReference type="RefSeq" id="WP_354552331.1">
    <property type="nucleotide sequence ID" value="NZ_JBEPSD010000003.1"/>
</dbReference>
<dbReference type="PANTHER" id="PTHR39199">
    <property type="entry name" value="BLR5128 PROTEIN"/>
    <property type="match status" value="1"/>
</dbReference>
<dbReference type="Pfam" id="PF10000">
    <property type="entry name" value="ACT_3"/>
    <property type="match status" value="1"/>
</dbReference>
<evidence type="ECO:0008006" key="5">
    <source>
        <dbReference type="Google" id="ProtNLM"/>
    </source>
</evidence>
<dbReference type="InterPro" id="IPR018717">
    <property type="entry name" value="DUF2241"/>
</dbReference>
<evidence type="ECO:0000313" key="3">
    <source>
        <dbReference type="EMBL" id="MET4570777.1"/>
    </source>
</evidence>
<organism evidence="3 4">
    <name type="scientific">Rhodanobacter soli</name>
    <dbReference type="NCBI Taxonomy" id="590609"/>
    <lineage>
        <taxon>Bacteria</taxon>
        <taxon>Pseudomonadati</taxon>
        <taxon>Pseudomonadota</taxon>
        <taxon>Gammaproteobacteria</taxon>
        <taxon>Lysobacterales</taxon>
        <taxon>Rhodanobacteraceae</taxon>
        <taxon>Rhodanobacter</taxon>
    </lineage>
</organism>
<evidence type="ECO:0000259" key="1">
    <source>
        <dbReference type="Pfam" id="PF10000"/>
    </source>
</evidence>
<feature type="domain" description="DUF2241" evidence="1">
    <location>
        <begin position="5"/>
        <end position="70"/>
    </location>
</feature>
<dbReference type="Proteomes" id="UP001549251">
    <property type="component" value="Unassembled WGS sequence"/>
</dbReference>